<protein>
    <submittedName>
        <fullName evidence="3">Uncharacterized protein</fullName>
    </submittedName>
</protein>
<feature type="region of interest" description="Disordered" evidence="1">
    <location>
        <begin position="1"/>
        <end position="40"/>
    </location>
</feature>
<reference evidence="3 4" key="1">
    <citation type="journal article" date="2013" name="PLoS ONE">
        <title>Predicting the Proteins of Angomonas deanei, Strigomonas culicis and Their Respective Endosymbionts Reveals New Aspects of the Trypanosomatidae Family.</title>
        <authorList>
            <person name="Motta M.C."/>
            <person name="Martins A.C."/>
            <person name="de Souza S.S."/>
            <person name="Catta-Preta C.M."/>
            <person name="Silva R."/>
            <person name="Klein C.C."/>
            <person name="de Almeida L.G."/>
            <person name="de Lima Cunha O."/>
            <person name="Ciapina L.P."/>
            <person name="Brocchi M."/>
            <person name="Colabardini A.C."/>
            <person name="de Araujo Lima B."/>
            <person name="Machado C.R."/>
            <person name="de Almeida Soares C.M."/>
            <person name="Probst C.M."/>
            <person name="de Menezes C.B."/>
            <person name="Thompson C.E."/>
            <person name="Bartholomeu D.C."/>
            <person name="Gradia D.F."/>
            <person name="Pavoni D.P."/>
            <person name="Grisard E.C."/>
            <person name="Fantinatti-Garboggini F."/>
            <person name="Marchini F.K."/>
            <person name="Rodrigues-Luiz G.F."/>
            <person name="Wagner G."/>
            <person name="Goldman G.H."/>
            <person name="Fietto J.L."/>
            <person name="Elias M.C."/>
            <person name="Goldman M.H."/>
            <person name="Sagot M.F."/>
            <person name="Pereira M."/>
            <person name="Stoco P.H."/>
            <person name="de Mendonca-Neto R.P."/>
            <person name="Teixeira S.M."/>
            <person name="Maciel T.E."/>
            <person name="de Oliveira Mendes T.A."/>
            <person name="Urmenyi T.P."/>
            <person name="de Souza W."/>
            <person name="Schenkman S."/>
            <person name="de Vasconcelos A.T."/>
        </authorList>
    </citation>
    <scope>NUCLEOTIDE SEQUENCE [LARGE SCALE GENOMIC DNA]</scope>
</reference>
<sequence>MTSSTAGRPMLSYTSPCGADSSNTSEKEKGYSSTGPVVPPRTRQTTSFVELLGYVTQGSQVAGFAFSLWLSGRMRQQTRTLSSVSDVFFVAMGRRLAKKKRISFFYYIKKIIILIVTRDVYIQIVIARRKRKGKDILASFPFHFSFTPVLEKIYIQKKKKNSNSFTFTAARPSRQR</sequence>
<gene>
    <name evidence="3" type="ORF">STCU_12128</name>
</gene>
<dbReference type="AlphaFoldDB" id="S9TEC3"/>
<name>S9TEC3_9TRYP</name>
<feature type="transmembrane region" description="Helical" evidence="2">
    <location>
        <begin position="104"/>
        <end position="124"/>
    </location>
</feature>
<feature type="transmembrane region" description="Helical" evidence="2">
    <location>
        <begin position="136"/>
        <end position="155"/>
    </location>
</feature>
<organism evidence="3 4">
    <name type="scientific">Strigomonas culicis</name>
    <dbReference type="NCBI Taxonomy" id="28005"/>
    <lineage>
        <taxon>Eukaryota</taxon>
        <taxon>Discoba</taxon>
        <taxon>Euglenozoa</taxon>
        <taxon>Kinetoplastea</taxon>
        <taxon>Metakinetoplastina</taxon>
        <taxon>Trypanosomatida</taxon>
        <taxon>Trypanosomatidae</taxon>
        <taxon>Strigomonadinae</taxon>
        <taxon>Strigomonas</taxon>
    </lineage>
</organism>
<proteinExistence type="predicted"/>
<evidence type="ECO:0000313" key="4">
    <source>
        <dbReference type="Proteomes" id="UP000015354"/>
    </source>
</evidence>
<keyword evidence="2" id="KW-0812">Transmembrane</keyword>
<keyword evidence="4" id="KW-1185">Reference proteome</keyword>
<keyword evidence="2" id="KW-1133">Transmembrane helix</keyword>
<evidence type="ECO:0000313" key="3">
    <source>
        <dbReference type="EMBL" id="EPY15314.1"/>
    </source>
</evidence>
<evidence type="ECO:0000256" key="1">
    <source>
        <dbReference type="SAM" id="MobiDB-lite"/>
    </source>
</evidence>
<dbReference type="EMBL" id="ATMH01012219">
    <property type="protein sequence ID" value="EPY15314.1"/>
    <property type="molecule type" value="Genomic_DNA"/>
</dbReference>
<evidence type="ECO:0000256" key="2">
    <source>
        <dbReference type="SAM" id="Phobius"/>
    </source>
</evidence>
<feature type="compositionally biased region" description="Polar residues" evidence="1">
    <location>
        <begin position="1"/>
        <end position="24"/>
    </location>
</feature>
<dbReference type="Proteomes" id="UP000015354">
    <property type="component" value="Unassembled WGS sequence"/>
</dbReference>
<keyword evidence="2" id="KW-0472">Membrane</keyword>
<comment type="caution">
    <text evidence="3">The sequence shown here is derived from an EMBL/GenBank/DDBJ whole genome shotgun (WGS) entry which is preliminary data.</text>
</comment>
<accession>S9TEC3</accession>